<name>A0A199UJN4_ANACO</name>
<feature type="region of interest" description="Disordered" evidence="1">
    <location>
        <begin position="102"/>
        <end position="123"/>
    </location>
</feature>
<protein>
    <submittedName>
        <fullName evidence="2">Uncharacterized protein</fullName>
    </submittedName>
</protein>
<evidence type="ECO:0000313" key="2">
    <source>
        <dbReference type="EMBL" id="OAY64938.1"/>
    </source>
</evidence>
<accession>A0A199UJN4</accession>
<dbReference type="AlphaFoldDB" id="A0A199UJN4"/>
<proteinExistence type="predicted"/>
<gene>
    <name evidence="2" type="ORF">ACMD2_26677</name>
</gene>
<evidence type="ECO:0000313" key="3">
    <source>
        <dbReference type="Proteomes" id="UP000092600"/>
    </source>
</evidence>
<evidence type="ECO:0000256" key="1">
    <source>
        <dbReference type="SAM" id="MobiDB-lite"/>
    </source>
</evidence>
<organism evidence="2 3">
    <name type="scientific">Ananas comosus</name>
    <name type="common">Pineapple</name>
    <name type="synonym">Ananas ananas</name>
    <dbReference type="NCBI Taxonomy" id="4615"/>
    <lineage>
        <taxon>Eukaryota</taxon>
        <taxon>Viridiplantae</taxon>
        <taxon>Streptophyta</taxon>
        <taxon>Embryophyta</taxon>
        <taxon>Tracheophyta</taxon>
        <taxon>Spermatophyta</taxon>
        <taxon>Magnoliopsida</taxon>
        <taxon>Liliopsida</taxon>
        <taxon>Poales</taxon>
        <taxon>Bromeliaceae</taxon>
        <taxon>Bromelioideae</taxon>
        <taxon>Ananas</taxon>
    </lineage>
</organism>
<feature type="compositionally biased region" description="Low complexity" evidence="1">
    <location>
        <begin position="67"/>
        <end position="80"/>
    </location>
</feature>
<reference evidence="2 3" key="1">
    <citation type="journal article" date="2016" name="DNA Res.">
        <title>The draft genome of MD-2 pineapple using hybrid error correction of long reads.</title>
        <authorList>
            <person name="Redwan R.M."/>
            <person name="Saidin A."/>
            <person name="Kumar S.V."/>
        </authorList>
    </citation>
    <scope>NUCLEOTIDE SEQUENCE [LARGE SCALE GENOMIC DNA]</scope>
    <source>
        <strain evidence="3">cv. MD2</strain>
        <tissue evidence="2">Leaf</tissue>
    </source>
</reference>
<feature type="non-terminal residue" evidence="2">
    <location>
        <position position="1"/>
    </location>
</feature>
<feature type="region of interest" description="Disordered" evidence="1">
    <location>
        <begin position="36"/>
        <end position="80"/>
    </location>
</feature>
<feature type="compositionally biased region" description="Polar residues" evidence="1">
    <location>
        <begin position="48"/>
        <end position="66"/>
    </location>
</feature>
<comment type="caution">
    <text evidence="2">The sequence shown here is derived from an EMBL/GenBank/DDBJ whole genome shotgun (WGS) entry which is preliminary data.</text>
</comment>
<dbReference type="Proteomes" id="UP000092600">
    <property type="component" value="Unassembled WGS sequence"/>
</dbReference>
<sequence>TEEGTKEGVSSSRRCFFPHRLQHLFSHLGSVVPSSSSFPTEAALPYEPTSSATLTRPPRTSWTRNTPSPSCSRVPGSSSPFLRLRRHDHGRAWDEGERFKKGQRRIGGHGDGGAFQESKLGANNGSLNRQSDVSFKYIMVTICGEIYQIFLYQKRLI</sequence>
<dbReference type="EMBL" id="LSRQ01007439">
    <property type="protein sequence ID" value="OAY64938.1"/>
    <property type="molecule type" value="Genomic_DNA"/>
</dbReference>